<protein>
    <recommendedName>
        <fullName evidence="3">Response regulator transcription factor</fullName>
    </recommendedName>
</protein>
<organism evidence="1 2">
    <name type="scientific">Cupriavidus malaysiensis</name>
    <dbReference type="NCBI Taxonomy" id="367825"/>
    <lineage>
        <taxon>Bacteria</taxon>
        <taxon>Pseudomonadati</taxon>
        <taxon>Pseudomonadota</taxon>
        <taxon>Betaproteobacteria</taxon>
        <taxon>Burkholderiales</taxon>
        <taxon>Burkholderiaceae</taxon>
        <taxon>Cupriavidus</taxon>
    </lineage>
</organism>
<name>A0ABM6F9G5_9BURK</name>
<evidence type="ECO:0000313" key="2">
    <source>
        <dbReference type="Proteomes" id="UP000177515"/>
    </source>
</evidence>
<evidence type="ECO:0008006" key="3">
    <source>
        <dbReference type="Google" id="ProtNLM"/>
    </source>
</evidence>
<sequence length="170" mass="17502">MTILLLAHNRLLCQTLMRRLRAVAPAGPVAPIAPIAPVARQEPEWLLGAAAARHPEVKVDFALLDCSDARADPAVLLRALQARVAPARWLVLLPAPDVALMRLALALGAGGCIVGPAPIERVCRASDLVRAGGQCFPRALRGAGAAGTMPPHACAGTISSVCARGAPPLG</sequence>
<proteinExistence type="predicted"/>
<reference evidence="1 2" key="1">
    <citation type="submission" date="2016-10" db="EMBL/GenBank/DDBJ databases">
        <title>Complete genome sequences of three Cupriavidus strains isolated from various Malaysian environments.</title>
        <authorList>
            <person name="Abdullah A.A.-A."/>
            <person name="Shafie N.A.H."/>
            <person name="Lau N.S."/>
        </authorList>
    </citation>
    <scope>NUCLEOTIDE SEQUENCE [LARGE SCALE GENOMIC DNA]</scope>
    <source>
        <strain evidence="1 2">USMAA1020</strain>
    </source>
</reference>
<dbReference type="RefSeq" id="WP_071070966.1">
    <property type="nucleotide sequence ID" value="NZ_CP017755.1"/>
</dbReference>
<dbReference type="EMBL" id="CP017755">
    <property type="protein sequence ID" value="AOZ08293.1"/>
    <property type="molecule type" value="Genomic_DNA"/>
</dbReference>
<gene>
    <name evidence="1" type="ORF">BKK80_20110</name>
</gene>
<keyword evidence="2" id="KW-1185">Reference proteome</keyword>
<evidence type="ECO:0000313" key="1">
    <source>
        <dbReference type="EMBL" id="AOZ08293.1"/>
    </source>
</evidence>
<accession>A0ABM6F9G5</accession>
<dbReference type="Proteomes" id="UP000177515">
    <property type="component" value="Chromosome 2"/>
</dbReference>